<evidence type="ECO:0000313" key="1">
    <source>
        <dbReference type="EMBL" id="OGZ71992.1"/>
    </source>
</evidence>
<comment type="caution">
    <text evidence="1">The sequence shown here is derived from an EMBL/GenBank/DDBJ whole genome shotgun (WGS) entry which is preliminary data.</text>
</comment>
<dbReference type="Proteomes" id="UP000176774">
    <property type="component" value="Unassembled WGS sequence"/>
</dbReference>
<sequence>MKIKRKIGVGLAQEMGRFIHVLCIMKSALITINGVKNAACHLPLSILQNISFIWADYESALFIL</sequence>
<proteinExistence type="predicted"/>
<name>A0A1G2IB29_9BACT</name>
<organism evidence="1 2">
    <name type="scientific">Candidatus Staskawiczbacteria bacterium RIFCSPLOWO2_01_FULL_38_12b</name>
    <dbReference type="NCBI Taxonomy" id="1802214"/>
    <lineage>
        <taxon>Bacteria</taxon>
        <taxon>Candidatus Staskawicziibacteriota</taxon>
    </lineage>
</organism>
<reference evidence="1 2" key="1">
    <citation type="journal article" date="2016" name="Nat. Commun.">
        <title>Thousands of microbial genomes shed light on interconnected biogeochemical processes in an aquifer system.</title>
        <authorList>
            <person name="Anantharaman K."/>
            <person name="Brown C.T."/>
            <person name="Hug L.A."/>
            <person name="Sharon I."/>
            <person name="Castelle C.J."/>
            <person name="Probst A.J."/>
            <person name="Thomas B.C."/>
            <person name="Singh A."/>
            <person name="Wilkins M.J."/>
            <person name="Karaoz U."/>
            <person name="Brodie E.L."/>
            <person name="Williams K.H."/>
            <person name="Hubbard S.S."/>
            <person name="Banfield J.F."/>
        </authorList>
    </citation>
    <scope>NUCLEOTIDE SEQUENCE [LARGE SCALE GENOMIC DNA]</scope>
</reference>
<gene>
    <name evidence="1" type="ORF">A2908_00930</name>
</gene>
<protein>
    <submittedName>
        <fullName evidence="1">Uncharacterized protein</fullName>
    </submittedName>
</protein>
<accession>A0A1G2IB29</accession>
<dbReference type="AlphaFoldDB" id="A0A1G2IB29"/>
<dbReference type="EMBL" id="MHPA01000031">
    <property type="protein sequence ID" value="OGZ71992.1"/>
    <property type="molecule type" value="Genomic_DNA"/>
</dbReference>
<evidence type="ECO:0000313" key="2">
    <source>
        <dbReference type="Proteomes" id="UP000176774"/>
    </source>
</evidence>
<dbReference type="STRING" id="1802214.A2908_00930"/>